<keyword evidence="8 11" id="KW-0511">Multifunctional enzyme</keyword>
<dbReference type="InterPro" id="IPR029056">
    <property type="entry name" value="Ribokinase-like"/>
</dbReference>
<comment type="similarity">
    <text evidence="11">In the N-terminal section; belongs to the carbohydrate kinase PfkB family.</text>
</comment>
<accession>A0ABW0FQY0</accession>
<dbReference type="CDD" id="cd01172">
    <property type="entry name" value="RfaE_like"/>
    <property type="match status" value="1"/>
</dbReference>
<dbReference type="Pfam" id="PF00294">
    <property type="entry name" value="PfkB"/>
    <property type="match status" value="1"/>
</dbReference>
<comment type="caution">
    <text evidence="14">The sequence shown here is derived from an EMBL/GenBank/DDBJ whole genome shotgun (WGS) entry which is preliminary data.</text>
</comment>
<feature type="region of interest" description="Ribokinase" evidence="11">
    <location>
        <begin position="1"/>
        <end position="327"/>
    </location>
</feature>
<evidence type="ECO:0000259" key="12">
    <source>
        <dbReference type="Pfam" id="PF00294"/>
    </source>
</evidence>
<protein>
    <recommendedName>
        <fullName evidence="11">Bifunctional protein HldE</fullName>
    </recommendedName>
    <domain>
        <recommendedName>
            <fullName evidence="11">D-beta-D-heptose 7-phosphate kinase</fullName>
            <ecNumber evidence="11">2.7.1.167</ecNumber>
        </recommendedName>
        <alternativeName>
            <fullName evidence="11">D-beta-D-heptose 7-phosphotransferase</fullName>
        </alternativeName>
        <alternativeName>
            <fullName evidence="11">D-glycero-beta-D-manno-heptose-7-phosphate kinase</fullName>
        </alternativeName>
    </domain>
    <domain>
        <recommendedName>
            <fullName evidence="11">D-beta-D-heptose 1-phosphate adenylyltransferase</fullName>
            <ecNumber evidence="11">2.7.7.70</ecNumber>
        </recommendedName>
        <alternativeName>
            <fullName evidence="11">D-glycero-beta-D-manno-heptose 1-phosphate adenylyltransferase</fullName>
        </alternativeName>
    </domain>
</protein>
<evidence type="ECO:0000256" key="4">
    <source>
        <dbReference type="ARBA" id="ARBA00022695"/>
    </source>
</evidence>
<feature type="domain" description="Carbohydrate kinase PfkB" evidence="12">
    <location>
        <begin position="22"/>
        <end position="313"/>
    </location>
</feature>
<evidence type="ECO:0000313" key="15">
    <source>
        <dbReference type="Proteomes" id="UP001596152"/>
    </source>
</evidence>
<dbReference type="InterPro" id="IPR004821">
    <property type="entry name" value="Cyt_trans-like"/>
</dbReference>
<dbReference type="InterPro" id="IPR011913">
    <property type="entry name" value="RfaE_dom_I"/>
</dbReference>
<keyword evidence="7 11" id="KW-0067">ATP-binding</keyword>
<comment type="function">
    <text evidence="2 11">Catalyzes the ADP transfer from ATP to D-glycero-beta-D-manno-heptose 1-phosphate, yielding ADP-D-glycero-beta-D-manno-heptose.</text>
</comment>
<dbReference type="PANTHER" id="PTHR46969">
    <property type="entry name" value="BIFUNCTIONAL PROTEIN HLDE"/>
    <property type="match status" value="1"/>
</dbReference>
<feature type="region of interest" description="Cytidylyltransferase" evidence="11">
    <location>
        <begin position="354"/>
        <end position="490"/>
    </location>
</feature>
<dbReference type="Proteomes" id="UP001596152">
    <property type="component" value="Unassembled WGS sequence"/>
</dbReference>
<gene>
    <name evidence="14" type="primary">rfaE2</name>
    <name evidence="11" type="synonym">hldE</name>
    <name evidence="14" type="ORF">ACFPIE_07710</name>
</gene>
<dbReference type="InterPro" id="IPR011914">
    <property type="entry name" value="RfaE_dom_II"/>
</dbReference>
<dbReference type="InterPro" id="IPR023030">
    <property type="entry name" value="Bifunc_HldE"/>
</dbReference>
<evidence type="ECO:0000256" key="1">
    <source>
        <dbReference type="ARBA" id="ARBA00002319"/>
    </source>
</evidence>
<dbReference type="InterPro" id="IPR011611">
    <property type="entry name" value="PfkB_dom"/>
</dbReference>
<keyword evidence="9 11" id="KW-0119">Carbohydrate metabolism</keyword>
<keyword evidence="6 11" id="KW-0418">Kinase</keyword>
<dbReference type="SUPFAM" id="SSF52374">
    <property type="entry name" value="Nucleotidylyl transferase"/>
    <property type="match status" value="1"/>
</dbReference>
<dbReference type="EC" id="2.7.1.167" evidence="11"/>
<dbReference type="NCBIfam" id="TIGR00125">
    <property type="entry name" value="cyt_tran_rel"/>
    <property type="match status" value="1"/>
</dbReference>
<evidence type="ECO:0000256" key="9">
    <source>
        <dbReference type="ARBA" id="ARBA00023277"/>
    </source>
</evidence>
<keyword evidence="4 11" id="KW-0548">Nucleotidyltransferase</keyword>
<comment type="catalytic activity">
    <reaction evidence="10 11">
        <text>D-glycero-beta-D-manno-heptose 1-phosphate + ATP + H(+) = ADP-D-glycero-beta-D-manno-heptose + diphosphate</text>
        <dbReference type="Rhea" id="RHEA:27465"/>
        <dbReference type="ChEBI" id="CHEBI:15378"/>
        <dbReference type="ChEBI" id="CHEBI:30616"/>
        <dbReference type="ChEBI" id="CHEBI:33019"/>
        <dbReference type="ChEBI" id="CHEBI:59967"/>
        <dbReference type="ChEBI" id="CHEBI:61593"/>
        <dbReference type="EC" id="2.7.7.70"/>
    </reaction>
</comment>
<comment type="catalytic activity">
    <reaction evidence="11">
        <text>D-glycero-beta-D-manno-heptose 7-phosphate + ATP = D-glycero-beta-D-manno-heptose 1,7-bisphosphate + ADP + H(+)</text>
        <dbReference type="Rhea" id="RHEA:27473"/>
        <dbReference type="ChEBI" id="CHEBI:15378"/>
        <dbReference type="ChEBI" id="CHEBI:30616"/>
        <dbReference type="ChEBI" id="CHEBI:60204"/>
        <dbReference type="ChEBI" id="CHEBI:60208"/>
        <dbReference type="ChEBI" id="CHEBI:456216"/>
        <dbReference type="EC" id="2.7.1.167"/>
    </reaction>
</comment>
<dbReference type="EMBL" id="JBHSLF010000014">
    <property type="protein sequence ID" value="MFC5343792.1"/>
    <property type="molecule type" value="Genomic_DNA"/>
</dbReference>
<dbReference type="PANTHER" id="PTHR46969:SF1">
    <property type="entry name" value="BIFUNCTIONAL PROTEIN HLDE"/>
    <property type="match status" value="1"/>
</dbReference>
<dbReference type="SUPFAM" id="SSF53613">
    <property type="entry name" value="Ribokinase-like"/>
    <property type="match status" value="1"/>
</dbReference>
<comment type="similarity">
    <text evidence="11">In the C-terminal section; belongs to the cytidylyltransferase family.</text>
</comment>
<evidence type="ECO:0000256" key="5">
    <source>
        <dbReference type="ARBA" id="ARBA00022741"/>
    </source>
</evidence>
<comment type="function">
    <text evidence="1 11">Catalyzes the phosphorylation of D-glycero-D-manno-heptose 7-phosphate at the C-1 position to selectively form D-glycero-beta-D-manno-heptose-1,7-bisphosphate.</text>
</comment>
<comment type="pathway">
    <text evidence="11">Nucleotide-sugar biosynthesis; ADP-L-glycero-beta-D-manno-heptose biosynthesis; ADP-L-glycero-beta-D-manno-heptose from D-glycero-beta-D-manno-heptose 7-phosphate: step 1/4.</text>
</comment>
<proteinExistence type="inferred from homology"/>
<evidence type="ECO:0000256" key="8">
    <source>
        <dbReference type="ARBA" id="ARBA00023268"/>
    </source>
</evidence>
<evidence type="ECO:0000259" key="13">
    <source>
        <dbReference type="Pfam" id="PF01467"/>
    </source>
</evidence>
<dbReference type="GO" id="GO:0016779">
    <property type="term" value="F:nucleotidyltransferase activity"/>
    <property type="evidence" value="ECO:0007669"/>
    <property type="project" value="UniProtKB-KW"/>
</dbReference>
<sequence length="490" mass="51330">MVDRTLDLGALQSLLDRARDQTVTCVGDLMLDRYVYGEVSRISPEAPIPVLRSRKTVSMPGGVGNVARNVAALGGLARLGGATGVDAAGDELARLVAAEDRVEDFLARSETVGTIVKTRYVSGGQQLMRLDEEEIAVGAFERDDVFSGASAILLSDYAKGVVTERLIRSALYQAQQTGAVVIVDPKGRDFARYGAVDLIKPNASELAGATGMPVETDAEIEAALEALLAATTAKAIVVTRAGKGMSLMRRGETAQHFPGRAREVFDVSGAGDTGLAALGLALGAGASLEQAVQLAILASGVVVGKSGTAVVSPAELIEAEMSQHAGAALAKVTALEDLAAEVETWRRQGLKVGFTNGCFDILHRGHVAYLAQARSWCDRLVVALNTDASVRKLKGDGRPVNDLDSRAVVIGGLASVDRVTSFDDPTPLALIERLRPDVLIKGADYTREGVVGGDLVESWGGEVRLAEFADGYSTTRTIAKMVDSTLGEAG</sequence>
<evidence type="ECO:0000256" key="11">
    <source>
        <dbReference type="HAMAP-Rule" id="MF_01603"/>
    </source>
</evidence>
<comment type="subunit">
    <text evidence="11">Homodimer.</text>
</comment>
<reference evidence="15" key="1">
    <citation type="journal article" date="2019" name="Int. J. Syst. Evol. Microbiol.">
        <title>The Global Catalogue of Microorganisms (GCM) 10K type strain sequencing project: providing services to taxonomists for standard genome sequencing and annotation.</title>
        <authorList>
            <consortium name="The Broad Institute Genomics Platform"/>
            <consortium name="The Broad Institute Genome Sequencing Center for Infectious Disease"/>
            <person name="Wu L."/>
            <person name="Ma J."/>
        </authorList>
    </citation>
    <scope>NUCLEOTIDE SEQUENCE [LARGE SCALE GENOMIC DNA]</scope>
    <source>
        <strain evidence="15">JCM 12125</strain>
    </source>
</reference>
<dbReference type="Pfam" id="PF01467">
    <property type="entry name" value="CTP_transf_like"/>
    <property type="match status" value="1"/>
</dbReference>
<evidence type="ECO:0000256" key="7">
    <source>
        <dbReference type="ARBA" id="ARBA00022840"/>
    </source>
</evidence>
<evidence type="ECO:0000313" key="14">
    <source>
        <dbReference type="EMBL" id="MFC5343792.1"/>
    </source>
</evidence>
<dbReference type="Gene3D" id="3.40.1190.20">
    <property type="match status" value="1"/>
</dbReference>
<keyword evidence="3 11" id="KW-0808">Transferase</keyword>
<organism evidence="14 15">
    <name type="scientific">Brevundimonas staleyi</name>
    <dbReference type="NCBI Taxonomy" id="74326"/>
    <lineage>
        <taxon>Bacteria</taxon>
        <taxon>Pseudomonadati</taxon>
        <taxon>Pseudomonadota</taxon>
        <taxon>Alphaproteobacteria</taxon>
        <taxon>Caulobacterales</taxon>
        <taxon>Caulobacteraceae</taxon>
        <taxon>Brevundimonas</taxon>
    </lineage>
</organism>
<feature type="active site" evidence="11">
    <location>
        <position position="272"/>
    </location>
</feature>
<name>A0ABW0FQY0_9CAUL</name>
<keyword evidence="15" id="KW-1185">Reference proteome</keyword>
<comment type="pathway">
    <text evidence="11">Nucleotide-sugar biosynthesis; ADP-L-glycero-beta-D-manno-heptose biosynthesis; ADP-L-glycero-beta-D-manno-heptose from D-glycero-beta-D-manno-heptose 7-phosphate: step 3/4.</text>
</comment>
<dbReference type="EC" id="2.7.7.70" evidence="11"/>
<evidence type="ECO:0000256" key="2">
    <source>
        <dbReference type="ARBA" id="ARBA00003753"/>
    </source>
</evidence>
<dbReference type="Gene3D" id="3.40.50.620">
    <property type="entry name" value="HUPs"/>
    <property type="match status" value="1"/>
</dbReference>
<dbReference type="NCBIfam" id="TIGR02199">
    <property type="entry name" value="rfaE_dom_II"/>
    <property type="match status" value="1"/>
</dbReference>
<dbReference type="HAMAP" id="MF_01603">
    <property type="entry name" value="HldE"/>
    <property type="match status" value="1"/>
</dbReference>
<evidence type="ECO:0000256" key="10">
    <source>
        <dbReference type="ARBA" id="ARBA00047428"/>
    </source>
</evidence>
<evidence type="ECO:0000256" key="6">
    <source>
        <dbReference type="ARBA" id="ARBA00022777"/>
    </source>
</evidence>
<feature type="binding site" evidence="11">
    <location>
        <begin position="202"/>
        <end position="205"/>
    </location>
    <ligand>
        <name>ATP</name>
        <dbReference type="ChEBI" id="CHEBI:30616"/>
    </ligand>
</feature>
<dbReference type="RefSeq" id="WP_374036010.1">
    <property type="nucleotide sequence ID" value="NZ_CP169082.1"/>
</dbReference>
<evidence type="ECO:0000256" key="3">
    <source>
        <dbReference type="ARBA" id="ARBA00022679"/>
    </source>
</evidence>
<feature type="domain" description="Cytidyltransferase-like" evidence="13">
    <location>
        <begin position="354"/>
        <end position="447"/>
    </location>
</feature>
<keyword evidence="5 11" id="KW-0547">Nucleotide-binding</keyword>
<dbReference type="InterPro" id="IPR014729">
    <property type="entry name" value="Rossmann-like_a/b/a_fold"/>
</dbReference>